<evidence type="ECO:0000256" key="1">
    <source>
        <dbReference type="SAM" id="MobiDB-lite"/>
    </source>
</evidence>
<gene>
    <name evidence="2" type="ORF">AVDCRST_MAG59-3423</name>
</gene>
<name>A0A6J4V5E9_9BACT</name>
<dbReference type="AlphaFoldDB" id="A0A6J4V5E9"/>
<protein>
    <submittedName>
        <fullName evidence="2">Uncharacterized protein</fullName>
    </submittedName>
</protein>
<organism evidence="2">
    <name type="scientific">uncultured Thermomicrobiales bacterium</name>
    <dbReference type="NCBI Taxonomy" id="1645740"/>
    <lineage>
        <taxon>Bacteria</taxon>
        <taxon>Pseudomonadati</taxon>
        <taxon>Thermomicrobiota</taxon>
        <taxon>Thermomicrobia</taxon>
        <taxon>Thermomicrobiales</taxon>
        <taxon>environmental samples</taxon>
    </lineage>
</organism>
<reference evidence="2" key="1">
    <citation type="submission" date="2020-02" db="EMBL/GenBank/DDBJ databases">
        <authorList>
            <person name="Meier V. D."/>
        </authorList>
    </citation>
    <scope>NUCLEOTIDE SEQUENCE</scope>
    <source>
        <strain evidence="2">AVDCRST_MAG59</strain>
    </source>
</reference>
<dbReference type="EMBL" id="CADCWF010000248">
    <property type="protein sequence ID" value="CAA9570006.1"/>
    <property type="molecule type" value="Genomic_DNA"/>
</dbReference>
<feature type="compositionally biased region" description="Basic and acidic residues" evidence="1">
    <location>
        <begin position="7"/>
        <end position="21"/>
    </location>
</feature>
<sequence>MVRGWRHGPERRSGSEIEERGPAFVAQSHAGLGASGGTLGPTPRRCRGGETSRAPANRAGEMTPWSH</sequence>
<feature type="region of interest" description="Disordered" evidence="1">
    <location>
        <begin position="1"/>
        <end position="67"/>
    </location>
</feature>
<evidence type="ECO:0000313" key="2">
    <source>
        <dbReference type="EMBL" id="CAA9570006.1"/>
    </source>
</evidence>
<proteinExistence type="predicted"/>
<accession>A0A6J4V5E9</accession>